<keyword evidence="3" id="KW-0732">Signal</keyword>
<dbReference type="GO" id="GO:0008932">
    <property type="term" value="F:lytic endotransglycosylase activity"/>
    <property type="evidence" value="ECO:0007669"/>
    <property type="project" value="UniProtKB-UniRule"/>
</dbReference>
<evidence type="ECO:0000256" key="2">
    <source>
        <dbReference type="ARBA" id="ARBA00023316"/>
    </source>
</evidence>
<dbReference type="PANTHER" id="PTHR34183:SF1">
    <property type="entry name" value="ENDOLYTIC PEPTIDOGLYCAN TRANSGLYCOSYLASE RLPA"/>
    <property type="match status" value="1"/>
</dbReference>
<dbReference type="Gene3D" id="2.40.40.10">
    <property type="entry name" value="RlpA-like domain"/>
    <property type="match status" value="1"/>
</dbReference>
<dbReference type="KEGG" id="fls:GLV81_04550"/>
<dbReference type="InterPro" id="IPR034718">
    <property type="entry name" value="RlpA"/>
</dbReference>
<dbReference type="GO" id="GO:0071555">
    <property type="term" value="P:cell wall organization"/>
    <property type="evidence" value="ECO:0007669"/>
    <property type="project" value="UniProtKB-KW"/>
</dbReference>
<evidence type="ECO:0000256" key="1">
    <source>
        <dbReference type="ARBA" id="ARBA00023239"/>
    </source>
</evidence>
<reference evidence="6 7" key="1">
    <citation type="submission" date="2019-11" db="EMBL/GenBank/DDBJ databases">
        <authorList>
            <person name="Im W.T."/>
        </authorList>
    </citation>
    <scope>NUCLEOTIDE SEQUENCE [LARGE SCALE GENOMIC DNA]</scope>
    <source>
        <strain evidence="6 7">SB-02</strain>
    </source>
</reference>
<evidence type="ECO:0000256" key="3">
    <source>
        <dbReference type="HAMAP-Rule" id="MF_02071"/>
    </source>
</evidence>
<dbReference type="InterPro" id="IPR012997">
    <property type="entry name" value="RplA"/>
</dbReference>
<dbReference type="InterPro" id="IPR036908">
    <property type="entry name" value="RlpA-like_sf"/>
</dbReference>
<feature type="chain" id="PRO_5026396426" description="Probable endolytic peptidoglycan transglycosylase RlpA" evidence="3">
    <location>
        <begin position="31"/>
        <end position="149"/>
    </location>
</feature>
<sequence length="149" mass="16464" precursor="true">MKQTYLYLKLFLQRASLLLVALLVSSVLMATKNEKKAAATEREEAKTITGTASWYGPKFHGRKTATGDQYDMHGMTCASNRFPLGTWLRVTNIKTGKTIIVRVNDRMHPKMKRIIDLSKGAAKELGILSVGVAQVKVEDMGKTLPASLP</sequence>
<organism evidence="6 7">
    <name type="scientific">Phnomibacter ginsenosidimutans</name>
    <dbReference type="NCBI Taxonomy" id="2676868"/>
    <lineage>
        <taxon>Bacteria</taxon>
        <taxon>Pseudomonadati</taxon>
        <taxon>Bacteroidota</taxon>
        <taxon>Chitinophagia</taxon>
        <taxon>Chitinophagales</taxon>
        <taxon>Chitinophagaceae</taxon>
        <taxon>Phnomibacter</taxon>
    </lineage>
</organism>
<protein>
    <recommendedName>
        <fullName evidence="3">Probable endolytic peptidoglycan transglycosylase RlpA</fullName>
        <ecNumber evidence="3">4.2.2.-</ecNumber>
    </recommendedName>
</protein>
<evidence type="ECO:0000256" key="4">
    <source>
        <dbReference type="RuleBase" id="RU003495"/>
    </source>
</evidence>
<keyword evidence="2 3" id="KW-0961">Cell wall biogenesis/degradation</keyword>
<gene>
    <name evidence="3" type="primary">rlpA</name>
    <name evidence="6" type="ORF">GLV81_04550</name>
</gene>
<accession>A0A6I6GKN2</accession>
<dbReference type="EMBL" id="CP046566">
    <property type="protein sequence ID" value="QGW27462.1"/>
    <property type="molecule type" value="Genomic_DNA"/>
</dbReference>
<evidence type="ECO:0000313" key="6">
    <source>
        <dbReference type="EMBL" id="QGW27462.1"/>
    </source>
</evidence>
<evidence type="ECO:0000259" key="5">
    <source>
        <dbReference type="Pfam" id="PF03330"/>
    </source>
</evidence>
<name>A0A6I6GKN2_9BACT</name>
<comment type="similarity">
    <text evidence="3 4">Belongs to the RlpA family.</text>
</comment>
<dbReference type="InterPro" id="IPR009009">
    <property type="entry name" value="RlpA-like_DPBB"/>
</dbReference>
<dbReference type="CDD" id="cd22268">
    <property type="entry name" value="DPBB_RlpA-like"/>
    <property type="match status" value="1"/>
</dbReference>
<dbReference type="RefSeq" id="WP_157477262.1">
    <property type="nucleotide sequence ID" value="NZ_CP046566.1"/>
</dbReference>
<feature type="domain" description="RlpA-like protein double-psi beta-barrel" evidence="5">
    <location>
        <begin position="48"/>
        <end position="137"/>
    </location>
</feature>
<dbReference type="PANTHER" id="PTHR34183">
    <property type="entry name" value="ENDOLYTIC PEPTIDOGLYCAN TRANSGLYCOSYLASE RLPA"/>
    <property type="match status" value="1"/>
</dbReference>
<evidence type="ECO:0000313" key="7">
    <source>
        <dbReference type="Proteomes" id="UP000426027"/>
    </source>
</evidence>
<feature type="signal peptide" evidence="3">
    <location>
        <begin position="1"/>
        <end position="30"/>
    </location>
</feature>
<comment type="function">
    <text evidence="3">Lytic transglycosylase with a strong preference for naked glycan strands that lack stem peptides.</text>
</comment>
<dbReference type="SUPFAM" id="SSF50685">
    <property type="entry name" value="Barwin-like endoglucanases"/>
    <property type="match status" value="1"/>
</dbReference>
<keyword evidence="1 3" id="KW-0456">Lyase</keyword>
<dbReference type="Pfam" id="PF03330">
    <property type="entry name" value="DPBB_1"/>
    <property type="match status" value="1"/>
</dbReference>
<dbReference type="NCBIfam" id="TIGR00413">
    <property type="entry name" value="rlpA"/>
    <property type="match status" value="1"/>
</dbReference>
<proteinExistence type="inferred from homology"/>
<dbReference type="EC" id="4.2.2.-" evidence="3"/>
<keyword evidence="7" id="KW-1185">Reference proteome</keyword>
<dbReference type="AlphaFoldDB" id="A0A6I6GKN2"/>
<dbReference type="HAMAP" id="MF_02071">
    <property type="entry name" value="RlpA"/>
    <property type="match status" value="1"/>
</dbReference>
<dbReference type="GO" id="GO:0000270">
    <property type="term" value="P:peptidoglycan metabolic process"/>
    <property type="evidence" value="ECO:0007669"/>
    <property type="project" value="UniProtKB-UniRule"/>
</dbReference>
<dbReference type="Proteomes" id="UP000426027">
    <property type="component" value="Chromosome"/>
</dbReference>